<proteinExistence type="predicted"/>
<dbReference type="Proteomes" id="UP000053797">
    <property type="component" value="Unassembled WGS sequence"/>
</dbReference>
<dbReference type="EMBL" id="LNQL01000001">
    <property type="protein sequence ID" value="KSU50910.1"/>
    <property type="molecule type" value="Genomic_DNA"/>
</dbReference>
<feature type="transmembrane region" description="Helical" evidence="1">
    <location>
        <begin position="21"/>
        <end position="38"/>
    </location>
</feature>
<name>A0A0V8GKU9_9BACL</name>
<keyword evidence="1" id="KW-0812">Transmembrane</keyword>
<evidence type="ECO:0000313" key="3">
    <source>
        <dbReference type="Proteomes" id="UP000053797"/>
    </source>
</evidence>
<protein>
    <submittedName>
        <fullName evidence="2">Uncharacterized protein</fullName>
    </submittedName>
</protein>
<organism evidence="2 3">
    <name type="scientific">Exiguobacterium indicum</name>
    <dbReference type="NCBI Taxonomy" id="296995"/>
    <lineage>
        <taxon>Bacteria</taxon>
        <taxon>Bacillati</taxon>
        <taxon>Bacillota</taxon>
        <taxon>Bacilli</taxon>
        <taxon>Bacillales</taxon>
        <taxon>Bacillales Family XII. Incertae Sedis</taxon>
        <taxon>Exiguobacterium</taxon>
    </lineage>
</organism>
<keyword evidence="1" id="KW-1133">Transmembrane helix</keyword>
<reference evidence="2 3" key="1">
    <citation type="journal article" date="2015" name="Int. J. Syst. Evol. Microbiol.">
        <title>Exiguobacterium enclense sp. nov., isolated from sediment.</title>
        <authorList>
            <person name="Dastager S.G."/>
            <person name="Mawlankar R."/>
            <person name="Sonalkar V.V."/>
            <person name="Thorat M.N."/>
            <person name="Mual P."/>
            <person name="Verma A."/>
            <person name="Krishnamurthi S."/>
            <person name="Tang S.K."/>
            <person name="Li W.J."/>
        </authorList>
    </citation>
    <scope>NUCLEOTIDE SEQUENCE [LARGE SCALE GENOMIC DNA]</scope>
    <source>
        <strain evidence="2 3">NIO-1109</strain>
    </source>
</reference>
<evidence type="ECO:0000256" key="1">
    <source>
        <dbReference type="SAM" id="Phobius"/>
    </source>
</evidence>
<gene>
    <name evidence="2" type="ORF">AS033_05890</name>
</gene>
<dbReference type="OrthoDB" id="2357222at2"/>
<feature type="transmembrane region" description="Helical" evidence="1">
    <location>
        <begin position="82"/>
        <end position="102"/>
    </location>
</feature>
<feature type="transmembrane region" description="Helical" evidence="1">
    <location>
        <begin position="44"/>
        <end position="61"/>
    </location>
</feature>
<evidence type="ECO:0000313" key="2">
    <source>
        <dbReference type="EMBL" id="KSU50910.1"/>
    </source>
</evidence>
<keyword evidence="1" id="KW-0472">Membrane</keyword>
<comment type="caution">
    <text evidence="2">The sequence shown here is derived from an EMBL/GenBank/DDBJ whole genome shotgun (WGS) entry which is preliminary data.</text>
</comment>
<sequence length="156" mass="18461">MKTKAERITFIQEEKRQLVKPRLYSSLLYGVSILLVVANRDVYWPLFFLLVALVWIARIHSQEVERDMALTVEPQMKKIIQWQYVTDFLFVILMGLFFPLIIVFDLPFFLSFAVYVVLAIVLLVSDLLLERNGKRLDAEHPTKKELRTYPKSWKKI</sequence>
<dbReference type="RefSeq" id="WP_058264938.1">
    <property type="nucleotide sequence ID" value="NZ_FMYN01000001.1"/>
</dbReference>
<accession>A0A0V8GKU9</accession>
<dbReference type="AlphaFoldDB" id="A0A0V8GKU9"/>
<feature type="transmembrane region" description="Helical" evidence="1">
    <location>
        <begin position="108"/>
        <end position="129"/>
    </location>
</feature>